<keyword evidence="2" id="KW-0547">Nucleotide-binding</keyword>
<dbReference type="PANTHER" id="PTHR12358">
    <property type="entry name" value="SPHINGOSINE KINASE"/>
    <property type="match status" value="1"/>
</dbReference>
<reference evidence="7" key="1">
    <citation type="submission" date="2018-02" db="EMBL/GenBank/DDBJ databases">
        <authorList>
            <person name="Hausmann B."/>
        </authorList>
    </citation>
    <scope>NUCLEOTIDE SEQUENCE [LARGE SCALE GENOMIC DNA]</scope>
    <source>
        <strain evidence="7">Peat soil MAG SbA1</strain>
    </source>
</reference>
<dbReference type="EMBL" id="OMOD01000149">
    <property type="protein sequence ID" value="SPF44587.1"/>
    <property type="molecule type" value="Genomic_DNA"/>
</dbReference>
<dbReference type="GO" id="GO:0008654">
    <property type="term" value="P:phospholipid biosynthetic process"/>
    <property type="evidence" value="ECO:0007669"/>
    <property type="project" value="InterPro"/>
</dbReference>
<evidence type="ECO:0000313" key="6">
    <source>
        <dbReference type="EMBL" id="SPF44587.1"/>
    </source>
</evidence>
<dbReference type="SMART" id="SM00046">
    <property type="entry name" value="DAGKc"/>
    <property type="match status" value="1"/>
</dbReference>
<protein>
    <submittedName>
        <fullName evidence="6">Putative diacylglycerol kinase</fullName>
    </submittedName>
</protein>
<evidence type="ECO:0000256" key="3">
    <source>
        <dbReference type="ARBA" id="ARBA00022777"/>
    </source>
</evidence>
<dbReference type="NCBIfam" id="TIGR00147">
    <property type="entry name" value="YegS/Rv2252/BmrU family lipid kinase"/>
    <property type="match status" value="1"/>
</dbReference>
<proteinExistence type="predicted"/>
<dbReference type="Proteomes" id="UP000238701">
    <property type="component" value="Unassembled WGS sequence"/>
</dbReference>
<evidence type="ECO:0000313" key="7">
    <source>
        <dbReference type="Proteomes" id="UP000238701"/>
    </source>
</evidence>
<dbReference type="InterPro" id="IPR001206">
    <property type="entry name" value="Diacylglycerol_kinase_cat_dom"/>
</dbReference>
<keyword evidence="1" id="KW-0808">Transferase</keyword>
<dbReference type="GO" id="GO:0016301">
    <property type="term" value="F:kinase activity"/>
    <property type="evidence" value="ECO:0007669"/>
    <property type="project" value="UniProtKB-KW"/>
</dbReference>
<dbReference type="InterPro" id="IPR017438">
    <property type="entry name" value="ATP-NAD_kinase_N"/>
</dbReference>
<dbReference type="Pfam" id="PF00781">
    <property type="entry name" value="DAGK_cat"/>
    <property type="match status" value="1"/>
</dbReference>
<feature type="domain" description="DAGKc" evidence="5">
    <location>
        <begin position="1"/>
        <end position="134"/>
    </location>
</feature>
<evidence type="ECO:0000256" key="1">
    <source>
        <dbReference type="ARBA" id="ARBA00022679"/>
    </source>
</evidence>
<dbReference type="InterPro" id="IPR005218">
    <property type="entry name" value="Diacylglycerol/lipid_kinase"/>
</dbReference>
<dbReference type="PROSITE" id="PS50146">
    <property type="entry name" value="DAGK"/>
    <property type="match status" value="1"/>
</dbReference>
<dbReference type="PANTHER" id="PTHR12358:SF54">
    <property type="entry name" value="SPHINGOSINE KINASE RELATED PROTEIN"/>
    <property type="match status" value="1"/>
</dbReference>
<dbReference type="Pfam" id="PF19279">
    <property type="entry name" value="YegS_C"/>
    <property type="match status" value="1"/>
</dbReference>
<organism evidence="6 7">
    <name type="scientific">Candidatus Sulfotelmatobacter kueseliae</name>
    <dbReference type="NCBI Taxonomy" id="2042962"/>
    <lineage>
        <taxon>Bacteria</taxon>
        <taxon>Pseudomonadati</taxon>
        <taxon>Acidobacteriota</taxon>
        <taxon>Terriglobia</taxon>
        <taxon>Terriglobales</taxon>
        <taxon>Candidatus Korobacteraceae</taxon>
        <taxon>Candidatus Sulfotelmatobacter</taxon>
    </lineage>
</organism>
<dbReference type="InterPro" id="IPR016064">
    <property type="entry name" value="NAD/diacylglycerol_kinase_sf"/>
</dbReference>
<evidence type="ECO:0000259" key="5">
    <source>
        <dbReference type="PROSITE" id="PS50146"/>
    </source>
</evidence>
<keyword evidence="3 6" id="KW-0418">Kinase</keyword>
<gene>
    <name evidence="6" type="ORF">SBA1_540002</name>
</gene>
<evidence type="ECO:0000256" key="2">
    <source>
        <dbReference type="ARBA" id="ARBA00022741"/>
    </source>
</evidence>
<dbReference type="GO" id="GO:0005524">
    <property type="term" value="F:ATP binding"/>
    <property type="evidence" value="ECO:0007669"/>
    <property type="project" value="UniProtKB-KW"/>
</dbReference>
<keyword evidence="4" id="KW-0067">ATP-binding</keyword>
<dbReference type="Gene3D" id="3.40.50.10330">
    <property type="entry name" value="Probable inorganic polyphosphate/atp-NAD kinase, domain 1"/>
    <property type="match status" value="1"/>
</dbReference>
<accession>A0A2U3KYB4</accession>
<dbReference type="SUPFAM" id="SSF111331">
    <property type="entry name" value="NAD kinase/diacylglycerol kinase-like"/>
    <property type="match status" value="1"/>
</dbReference>
<name>A0A2U3KYB4_9BACT</name>
<dbReference type="Gene3D" id="2.60.200.40">
    <property type="match status" value="1"/>
</dbReference>
<dbReference type="InterPro" id="IPR045540">
    <property type="entry name" value="YegS/DAGK_C"/>
</dbReference>
<dbReference type="InterPro" id="IPR050187">
    <property type="entry name" value="Lipid_Phosphate_FormReg"/>
</dbReference>
<sequence length="300" mass="33062">MGQSYFAIVNPAAGGGRSRKLLVPTLERLRAGGIRVEIAETRARGEATTLARDAYQAGVRNFIAVGGDGTSYEIVNGLYPQAFSAERPTLAFLPLGTGNSFLRDFSHSGVEYAIESLLAGRRRACDVLRLGHRTGVIHFINLLSMGFSADVATLRARRFSHWGELGYRASIFLTLARFNRRPFPVRVEGETEFDRRRCLFLTFSNSKFTGGTMMIAPQAEINDGLVEYVRWGPIGRLGLIRNLPGLYDGTHIQHPLAERKAVRSVRFNLDAPIDVMVDGEVLTLHCEELDVLPGALNVVA</sequence>
<evidence type="ECO:0000256" key="4">
    <source>
        <dbReference type="ARBA" id="ARBA00022840"/>
    </source>
</evidence>
<dbReference type="AlphaFoldDB" id="A0A2U3KYB4"/>